<dbReference type="FunFam" id="3.90.550.50:FF:000033">
    <property type="entry name" value="GD23186"/>
    <property type="match status" value="1"/>
</dbReference>
<evidence type="ECO:0000256" key="7">
    <source>
        <dbReference type="ARBA" id="ARBA00022692"/>
    </source>
</evidence>
<keyword evidence="6 14" id="KW-0808">Transferase</keyword>
<evidence type="ECO:0000313" key="15">
    <source>
        <dbReference type="Proteomes" id="UP000002282"/>
    </source>
</evidence>
<reference evidence="14 15" key="2">
    <citation type="journal article" date="2007" name="PLoS Biol.">
        <title>Principles of genome evolution in the Drosophila melanogaster species group.</title>
        <authorList>
            <person name="Ranz J.M."/>
            <person name="Maurin D."/>
            <person name="Chan Y.S."/>
            <person name="von Grotthuss M."/>
            <person name="Hillier L.W."/>
            <person name="Roote J."/>
            <person name="Ashburner M."/>
            <person name="Bergman C.M."/>
        </authorList>
    </citation>
    <scope>NUCLEOTIDE SEQUENCE [LARGE SCALE GENOMIC DNA]</scope>
    <source>
        <strain evidence="15">Tai18E2 / Tucson 14021-0261.01</strain>
    </source>
</reference>
<comment type="subcellular location">
    <subcellularLocation>
        <location evidence="1">Membrane</location>
        <topology evidence="1">Single-pass type II membrane protein</topology>
    </subcellularLocation>
</comment>
<dbReference type="PANTHER" id="PTHR23033:SF14">
    <property type="entry name" value="GLYCOPROTEIN-N-ACETYLGALACTOSAMINE 3-BETA-GALACTOSYLTRANSFERASE 1-RELATED"/>
    <property type="match status" value="1"/>
</dbReference>
<dbReference type="PhylomeDB" id="B4PWI5"/>
<keyword evidence="9" id="KW-0735">Signal-anchor</keyword>
<keyword evidence="5 14" id="KW-0328">Glycosyltransferase</keyword>
<reference evidence="14 15" key="1">
    <citation type="journal article" date="2007" name="Nature">
        <title>Evolution of genes and genomes on the Drosophila phylogeny.</title>
        <authorList>
            <consortium name="Drosophila 12 Genomes Consortium"/>
            <person name="Clark A.G."/>
            <person name="Eisen M.B."/>
            <person name="Smith D.R."/>
            <person name="Bergman C.M."/>
            <person name="Oliver B."/>
            <person name="Markow T.A."/>
            <person name="Kaufman T.C."/>
            <person name="Kellis M."/>
            <person name="Gelbart W."/>
            <person name="Iyer V.N."/>
            <person name="Pollard D.A."/>
            <person name="Sackton T.B."/>
            <person name="Larracuente A.M."/>
            <person name="Singh N.D."/>
            <person name="Abad J.P."/>
            <person name="Abt D.N."/>
            <person name="Adryan B."/>
            <person name="Aguade M."/>
            <person name="Akashi H."/>
            <person name="Anderson W.W."/>
            <person name="Aquadro C.F."/>
            <person name="Ardell D.H."/>
            <person name="Arguello R."/>
            <person name="Artieri C.G."/>
            <person name="Barbash D.A."/>
            <person name="Barker D."/>
            <person name="Barsanti P."/>
            <person name="Batterham P."/>
            <person name="Batzoglou S."/>
            <person name="Begun D."/>
            <person name="Bhutkar A."/>
            <person name="Blanco E."/>
            <person name="Bosak S.A."/>
            <person name="Bradley R.K."/>
            <person name="Brand A.D."/>
            <person name="Brent M.R."/>
            <person name="Brooks A.N."/>
            <person name="Brown R.H."/>
            <person name="Butlin R.K."/>
            <person name="Caggese C."/>
            <person name="Calvi B.R."/>
            <person name="Bernardo de Carvalho A."/>
            <person name="Caspi A."/>
            <person name="Castrezana S."/>
            <person name="Celniker S.E."/>
            <person name="Chang J.L."/>
            <person name="Chapple C."/>
            <person name="Chatterji S."/>
            <person name="Chinwalla A."/>
            <person name="Civetta A."/>
            <person name="Clifton S.W."/>
            <person name="Comeron J.M."/>
            <person name="Costello J.C."/>
            <person name="Coyne J.A."/>
            <person name="Daub J."/>
            <person name="David R.G."/>
            <person name="Delcher A.L."/>
            <person name="Delehaunty K."/>
            <person name="Do C.B."/>
            <person name="Ebling H."/>
            <person name="Edwards K."/>
            <person name="Eickbush T."/>
            <person name="Evans J.D."/>
            <person name="Filipski A."/>
            <person name="Findeiss S."/>
            <person name="Freyhult E."/>
            <person name="Fulton L."/>
            <person name="Fulton R."/>
            <person name="Garcia A.C."/>
            <person name="Gardiner A."/>
            <person name="Garfield D.A."/>
            <person name="Garvin B.E."/>
            <person name="Gibson G."/>
            <person name="Gilbert D."/>
            <person name="Gnerre S."/>
            <person name="Godfrey J."/>
            <person name="Good R."/>
            <person name="Gotea V."/>
            <person name="Gravely B."/>
            <person name="Greenberg A.J."/>
            <person name="Griffiths-Jones S."/>
            <person name="Gross S."/>
            <person name="Guigo R."/>
            <person name="Gustafson E.A."/>
            <person name="Haerty W."/>
            <person name="Hahn M.W."/>
            <person name="Halligan D.L."/>
            <person name="Halpern A.L."/>
            <person name="Halter G.M."/>
            <person name="Han M.V."/>
            <person name="Heger A."/>
            <person name="Hillier L."/>
            <person name="Hinrichs A.S."/>
            <person name="Holmes I."/>
            <person name="Hoskins R.A."/>
            <person name="Hubisz M.J."/>
            <person name="Hultmark D."/>
            <person name="Huntley M.A."/>
            <person name="Jaffe D.B."/>
            <person name="Jagadeeshan S."/>
            <person name="Jeck W.R."/>
            <person name="Johnson J."/>
            <person name="Jones C.D."/>
            <person name="Jordan W.C."/>
            <person name="Karpen G.H."/>
            <person name="Kataoka E."/>
            <person name="Keightley P.D."/>
            <person name="Kheradpour P."/>
            <person name="Kirkness E.F."/>
            <person name="Koerich L.B."/>
            <person name="Kristiansen K."/>
            <person name="Kudrna D."/>
            <person name="Kulathinal R.J."/>
            <person name="Kumar S."/>
            <person name="Kwok R."/>
            <person name="Lander E."/>
            <person name="Langley C.H."/>
            <person name="Lapoint R."/>
            <person name="Lazzaro B.P."/>
            <person name="Lee S.J."/>
            <person name="Levesque L."/>
            <person name="Li R."/>
            <person name="Lin C.F."/>
            <person name="Lin M.F."/>
            <person name="Lindblad-Toh K."/>
            <person name="Llopart A."/>
            <person name="Long M."/>
            <person name="Low L."/>
            <person name="Lozovsky E."/>
            <person name="Lu J."/>
            <person name="Luo M."/>
            <person name="Machado C.A."/>
            <person name="Makalowski W."/>
            <person name="Marzo M."/>
            <person name="Matsuda M."/>
            <person name="Matzkin L."/>
            <person name="McAllister B."/>
            <person name="McBride C.S."/>
            <person name="McKernan B."/>
            <person name="McKernan K."/>
            <person name="Mendez-Lago M."/>
            <person name="Minx P."/>
            <person name="Mollenhauer M.U."/>
            <person name="Montooth K."/>
            <person name="Mount S.M."/>
            <person name="Mu X."/>
            <person name="Myers E."/>
            <person name="Negre B."/>
            <person name="Newfeld S."/>
            <person name="Nielsen R."/>
            <person name="Noor M.A."/>
            <person name="O'Grady P."/>
            <person name="Pachter L."/>
            <person name="Papaceit M."/>
            <person name="Parisi M.J."/>
            <person name="Parisi M."/>
            <person name="Parts L."/>
            <person name="Pedersen J.S."/>
            <person name="Pesole G."/>
            <person name="Phillippy A.M."/>
            <person name="Ponting C.P."/>
            <person name="Pop M."/>
            <person name="Porcelli D."/>
            <person name="Powell J.R."/>
            <person name="Prohaska S."/>
            <person name="Pruitt K."/>
            <person name="Puig M."/>
            <person name="Quesneville H."/>
            <person name="Ram K.R."/>
            <person name="Rand D."/>
            <person name="Rasmussen M.D."/>
            <person name="Reed L.K."/>
            <person name="Reenan R."/>
            <person name="Reily A."/>
            <person name="Remington K.A."/>
            <person name="Rieger T.T."/>
            <person name="Ritchie M.G."/>
            <person name="Robin C."/>
            <person name="Rogers Y.H."/>
            <person name="Rohde C."/>
            <person name="Rozas J."/>
            <person name="Rubenfield M.J."/>
            <person name="Ruiz A."/>
            <person name="Russo S."/>
            <person name="Salzberg S.L."/>
            <person name="Sanchez-Gracia A."/>
            <person name="Saranga D.J."/>
            <person name="Sato H."/>
            <person name="Schaeffer S.W."/>
            <person name="Schatz M.C."/>
            <person name="Schlenke T."/>
            <person name="Schwartz R."/>
            <person name="Segarra C."/>
            <person name="Singh R.S."/>
            <person name="Sirot L."/>
            <person name="Sirota M."/>
            <person name="Sisneros N.B."/>
            <person name="Smith C.D."/>
            <person name="Smith T.F."/>
            <person name="Spieth J."/>
            <person name="Stage D.E."/>
            <person name="Stark A."/>
            <person name="Stephan W."/>
            <person name="Strausberg R.L."/>
            <person name="Strempel S."/>
            <person name="Sturgill D."/>
            <person name="Sutton G."/>
            <person name="Sutton G.G."/>
            <person name="Tao W."/>
            <person name="Teichmann S."/>
            <person name="Tobari Y.N."/>
            <person name="Tomimura Y."/>
            <person name="Tsolas J.M."/>
            <person name="Valente V.L."/>
            <person name="Venter E."/>
            <person name="Venter J.C."/>
            <person name="Vicario S."/>
            <person name="Vieira F.G."/>
            <person name="Vilella A.J."/>
            <person name="Villasante A."/>
            <person name="Walenz B."/>
            <person name="Wang J."/>
            <person name="Wasserman M."/>
            <person name="Watts T."/>
            <person name="Wilson D."/>
            <person name="Wilson R.K."/>
            <person name="Wing R.A."/>
            <person name="Wolfner M.F."/>
            <person name="Wong A."/>
            <person name="Wong G.K."/>
            <person name="Wu C.I."/>
            <person name="Wu G."/>
            <person name="Yamamoto D."/>
            <person name="Yang H.P."/>
            <person name="Yang S.P."/>
            <person name="Yorke J.A."/>
            <person name="Yoshida K."/>
            <person name="Zdobnov E."/>
            <person name="Zhang P."/>
            <person name="Zhang Y."/>
            <person name="Zimin A.V."/>
            <person name="Baldwin J."/>
            <person name="Abdouelleil A."/>
            <person name="Abdulkadir J."/>
            <person name="Abebe A."/>
            <person name="Abera B."/>
            <person name="Abreu J."/>
            <person name="Acer S.C."/>
            <person name="Aftuck L."/>
            <person name="Alexander A."/>
            <person name="An P."/>
            <person name="Anderson E."/>
            <person name="Anderson S."/>
            <person name="Arachi H."/>
            <person name="Azer M."/>
            <person name="Bachantsang P."/>
            <person name="Barry A."/>
            <person name="Bayul T."/>
            <person name="Berlin A."/>
            <person name="Bessette D."/>
            <person name="Bloom T."/>
            <person name="Blye J."/>
            <person name="Boguslavskiy L."/>
            <person name="Bonnet C."/>
            <person name="Boukhgalter B."/>
            <person name="Bourzgui I."/>
            <person name="Brown A."/>
            <person name="Cahill P."/>
            <person name="Channer S."/>
            <person name="Cheshatsang Y."/>
            <person name="Chuda L."/>
            <person name="Citroen M."/>
            <person name="Collymore A."/>
            <person name="Cooke P."/>
            <person name="Costello M."/>
            <person name="D'Aco K."/>
            <person name="Daza R."/>
            <person name="De Haan G."/>
            <person name="DeGray S."/>
            <person name="DeMaso C."/>
            <person name="Dhargay N."/>
            <person name="Dooley K."/>
            <person name="Dooley E."/>
            <person name="Doricent M."/>
            <person name="Dorje P."/>
            <person name="Dorjee K."/>
            <person name="Dupes A."/>
            <person name="Elong R."/>
            <person name="Falk J."/>
            <person name="Farina A."/>
            <person name="Faro S."/>
            <person name="Ferguson D."/>
            <person name="Fisher S."/>
            <person name="Foley C.D."/>
            <person name="Franke A."/>
            <person name="Friedrich D."/>
            <person name="Gadbois L."/>
            <person name="Gearin G."/>
            <person name="Gearin C.R."/>
            <person name="Giannoukos G."/>
            <person name="Goode T."/>
            <person name="Graham J."/>
            <person name="Grandbois E."/>
            <person name="Grewal S."/>
            <person name="Gyaltsen K."/>
            <person name="Hafez N."/>
            <person name="Hagos B."/>
            <person name="Hall J."/>
            <person name="Henson C."/>
            <person name="Hollinger A."/>
            <person name="Honan T."/>
            <person name="Huard M.D."/>
            <person name="Hughes L."/>
            <person name="Hurhula B."/>
            <person name="Husby M.E."/>
            <person name="Kamat A."/>
            <person name="Kanga B."/>
            <person name="Kashin S."/>
            <person name="Khazanovich D."/>
            <person name="Kisner P."/>
            <person name="Lance K."/>
            <person name="Lara M."/>
            <person name="Lee W."/>
            <person name="Lennon N."/>
            <person name="Letendre F."/>
            <person name="LeVine R."/>
            <person name="Lipovsky A."/>
            <person name="Liu X."/>
            <person name="Liu J."/>
            <person name="Liu S."/>
            <person name="Lokyitsang T."/>
            <person name="Lokyitsang Y."/>
            <person name="Lubonja R."/>
            <person name="Lui A."/>
            <person name="MacDonald P."/>
            <person name="Magnisalis V."/>
            <person name="Maru K."/>
            <person name="Matthews C."/>
            <person name="McCusker W."/>
            <person name="McDonough S."/>
            <person name="Mehta T."/>
            <person name="Meldrim J."/>
            <person name="Meneus L."/>
            <person name="Mihai O."/>
            <person name="Mihalev A."/>
            <person name="Mihova T."/>
            <person name="Mittelman R."/>
            <person name="Mlenga V."/>
            <person name="Montmayeur A."/>
            <person name="Mulrain L."/>
            <person name="Navidi A."/>
            <person name="Naylor J."/>
            <person name="Negash T."/>
            <person name="Nguyen T."/>
            <person name="Nguyen N."/>
            <person name="Nicol R."/>
            <person name="Norbu C."/>
            <person name="Norbu N."/>
            <person name="Novod N."/>
            <person name="O'Neill B."/>
            <person name="Osman S."/>
            <person name="Markiewicz E."/>
            <person name="Oyono O.L."/>
            <person name="Patti C."/>
            <person name="Phunkhang P."/>
            <person name="Pierre F."/>
            <person name="Priest M."/>
            <person name="Raghuraman S."/>
            <person name="Rege F."/>
            <person name="Reyes R."/>
            <person name="Rise C."/>
            <person name="Rogov P."/>
            <person name="Ross K."/>
            <person name="Ryan E."/>
            <person name="Settipalli S."/>
            <person name="Shea T."/>
            <person name="Sherpa N."/>
            <person name="Shi L."/>
            <person name="Shih D."/>
            <person name="Sparrow T."/>
            <person name="Spaulding J."/>
            <person name="Stalker J."/>
            <person name="Stange-Thomann N."/>
            <person name="Stavropoulos S."/>
            <person name="Stone C."/>
            <person name="Strader C."/>
            <person name="Tesfaye S."/>
            <person name="Thomson T."/>
            <person name="Thoulutsang Y."/>
            <person name="Thoulutsang D."/>
            <person name="Topham K."/>
            <person name="Topping I."/>
            <person name="Tsamla T."/>
            <person name="Vassiliev H."/>
            <person name="Vo A."/>
            <person name="Wangchuk T."/>
            <person name="Wangdi T."/>
            <person name="Weiand M."/>
            <person name="Wilkinson J."/>
            <person name="Wilson A."/>
            <person name="Yadav S."/>
            <person name="Young G."/>
            <person name="Yu Q."/>
            <person name="Zembek L."/>
            <person name="Zhong D."/>
            <person name="Zimmer A."/>
            <person name="Zwirko Z."/>
            <person name="Jaffe D.B."/>
            <person name="Alvarez P."/>
            <person name="Brockman W."/>
            <person name="Butler J."/>
            <person name="Chin C."/>
            <person name="Gnerre S."/>
            <person name="Grabherr M."/>
            <person name="Kleber M."/>
            <person name="Mauceli E."/>
            <person name="MacCallum I."/>
        </authorList>
    </citation>
    <scope>NUCLEOTIDE SEQUENCE [LARGE SCALE GENOMIC DNA]</scope>
    <source>
        <strain evidence="15">Tai18E2 / Tucson 14021-0261.01</strain>
    </source>
</reference>
<evidence type="ECO:0000256" key="8">
    <source>
        <dbReference type="ARBA" id="ARBA00022741"/>
    </source>
</evidence>
<evidence type="ECO:0000256" key="5">
    <source>
        <dbReference type="ARBA" id="ARBA00022676"/>
    </source>
</evidence>
<protein>
    <recommendedName>
        <fullName evidence="4">N-acetylgalactosaminide beta-1,3-galactosyltransferase</fullName>
        <ecNumber evidence="4">2.4.1.122</ecNumber>
    </recommendedName>
</protein>
<evidence type="ECO:0000256" key="10">
    <source>
        <dbReference type="ARBA" id="ARBA00022989"/>
    </source>
</evidence>
<keyword evidence="7 12" id="KW-0812">Transmembrane</keyword>
<evidence type="ECO:0000256" key="4">
    <source>
        <dbReference type="ARBA" id="ARBA00012557"/>
    </source>
</evidence>
<keyword evidence="11 12" id="KW-0472">Membrane</keyword>
<dbReference type="AlphaFoldDB" id="B4PWI5"/>
<dbReference type="KEGG" id="dya:Dyak_GE15477"/>
<dbReference type="GO" id="GO:0000166">
    <property type="term" value="F:nucleotide binding"/>
    <property type="evidence" value="ECO:0007669"/>
    <property type="project" value="UniProtKB-KW"/>
</dbReference>
<sequence>MAGEYITLENPATYPRFHSNANGVASGKYRSVQRISTKHLILLILLVCSTLIVSYVYWDVMVLTAGALPLSRGTSLAVDDMESSGLGNETLAEKLHREVRVLCWVLTTPKYHKTRAIHILRTWGKRCNKIYFMTSEPDDELPTVVLSKPDSYEVLWGKTKEAFVHIHEQMRHEADWFIKADDDTYLFLENLRYMLYPYSPEIPIYFGFNYKMVGTHQKNESYMSGGSGYVLSREALRIFAEGRNDSSKCRQEDDHAEDVEMGKCLFNLGVKAGDSRDEQLRNRFYPIAPFGALLSGNVGMDFWLYKYAYYNARSCMDCLSEYPVAFHYVDSKQLYVYEYFNYQFQLSGRTQVAERLPKKIREEELVIPESDNPLY</sequence>
<dbReference type="EC" id="2.4.1.122" evidence="4"/>
<evidence type="ECO:0000259" key="13">
    <source>
        <dbReference type="Pfam" id="PF02434"/>
    </source>
</evidence>
<dbReference type="eggNOG" id="KOG2246">
    <property type="taxonomic scope" value="Eukaryota"/>
</dbReference>
<comment type="similarity">
    <text evidence="3">Belongs to the glycosyltransferase 31 family. Beta3-Gal-T subfamily.</text>
</comment>
<dbReference type="EMBL" id="CM000162">
    <property type="protein sequence ID" value="EDX02803.1"/>
    <property type="molecule type" value="Genomic_DNA"/>
</dbReference>
<keyword evidence="8" id="KW-0547">Nucleotide-binding</keyword>
<dbReference type="GO" id="GO:0016263">
    <property type="term" value="F:glycoprotein-N-acetylgalactosamine 3-beta-galactosyltransferase activity"/>
    <property type="evidence" value="ECO:0007669"/>
    <property type="project" value="UniProtKB-EC"/>
</dbReference>
<accession>B4PWI5</accession>
<gene>
    <name evidence="14" type="primary">Dyak\GE15477</name>
    <name evidence="14" type="synonym">dyak_GLEANR_16989</name>
    <name evidence="14" type="synonym">GE15477</name>
    <name evidence="14" type="ORF">Dyak_GE15477</name>
</gene>
<keyword evidence="10 12" id="KW-1133">Transmembrane helix</keyword>
<evidence type="ECO:0000313" key="14">
    <source>
        <dbReference type="EMBL" id="EDX02803.1"/>
    </source>
</evidence>
<evidence type="ECO:0000256" key="11">
    <source>
        <dbReference type="ARBA" id="ARBA00023136"/>
    </source>
</evidence>
<evidence type="ECO:0000256" key="2">
    <source>
        <dbReference type="ARBA" id="ARBA00004922"/>
    </source>
</evidence>
<organism evidence="14 15">
    <name type="scientific">Drosophila yakuba</name>
    <name type="common">Fruit fly</name>
    <dbReference type="NCBI Taxonomy" id="7245"/>
    <lineage>
        <taxon>Eukaryota</taxon>
        <taxon>Metazoa</taxon>
        <taxon>Ecdysozoa</taxon>
        <taxon>Arthropoda</taxon>
        <taxon>Hexapoda</taxon>
        <taxon>Insecta</taxon>
        <taxon>Pterygota</taxon>
        <taxon>Neoptera</taxon>
        <taxon>Endopterygota</taxon>
        <taxon>Diptera</taxon>
        <taxon>Brachycera</taxon>
        <taxon>Muscomorpha</taxon>
        <taxon>Ephydroidea</taxon>
        <taxon>Drosophilidae</taxon>
        <taxon>Drosophila</taxon>
        <taxon>Sophophora</taxon>
    </lineage>
</organism>
<feature type="domain" description="Fringe-like glycosyltransferase" evidence="13">
    <location>
        <begin position="102"/>
        <end position="272"/>
    </location>
</feature>
<evidence type="ECO:0000256" key="9">
    <source>
        <dbReference type="ARBA" id="ARBA00022968"/>
    </source>
</evidence>
<dbReference type="Gene3D" id="3.90.550.50">
    <property type="match status" value="1"/>
</dbReference>
<dbReference type="InterPro" id="IPR003378">
    <property type="entry name" value="Fringe-like_glycosylTrfase"/>
</dbReference>
<evidence type="ECO:0000256" key="6">
    <source>
        <dbReference type="ARBA" id="ARBA00022679"/>
    </source>
</evidence>
<feature type="transmembrane region" description="Helical" evidence="12">
    <location>
        <begin position="40"/>
        <end position="58"/>
    </location>
</feature>
<evidence type="ECO:0000256" key="3">
    <source>
        <dbReference type="ARBA" id="ARBA00006462"/>
    </source>
</evidence>
<dbReference type="HOGENOM" id="CLU_035857_1_0_1"/>
<evidence type="ECO:0000256" key="12">
    <source>
        <dbReference type="SAM" id="Phobius"/>
    </source>
</evidence>
<dbReference type="Proteomes" id="UP000002282">
    <property type="component" value="Chromosome X"/>
</dbReference>
<dbReference type="OMA" id="DKYEVLW"/>
<evidence type="ECO:0000256" key="1">
    <source>
        <dbReference type="ARBA" id="ARBA00004606"/>
    </source>
</evidence>
<dbReference type="OrthoDB" id="414175at2759"/>
<proteinExistence type="inferred from homology"/>
<comment type="pathway">
    <text evidence="2">Protein modification; protein glycosylation.</text>
</comment>
<dbReference type="InterPro" id="IPR026050">
    <property type="entry name" value="C1GALT1/C1GALT1_chp1"/>
</dbReference>
<dbReference type="Pfam" id="PF02434">
    <property type="entry name" value="Fringe"/>
    <property type="match status" value="1"/>
</dbReference>
<dbReference type="PANTHER" id="PTHR23033">
    <property type="entry name" value="BETA1,3-GALACTOSYLTRANSFERASE"/>
    <property type="match status" value="1"/>
</dbReference>
<name>B4PWI5_DROYA</name>
<dbReference type="GO" id="GO:0016020">
    <property type="term" value="C:membrane"/>
    <property type="evidence" value="ECO:0007669"/>
    <property type="project" value="UniProtKB-SubCell"/>
</dbReference>
<keyword evidence="15" id="KW-1185">Reference proteome</keyword>